<keyword evidence="3" id="KW-1185">Reference proteome</keyword>
<accession>A0AAV7IFY5</accession>
<dbReference type="AlphaFoldDB" id="A0AAV7IFY5"/>
<gene>
    <name evidence="2" type="ORF">KQX54_020508</name>
</gene>
<comment type="caution">
    <text evidence="2">The sequence shown here is derived from an EMBL/GenBank/DDBJ whole genome shotgun (WGS) entry which is preliminary data.</text>
</comment>
<evidence type="ECO:0000256" key="1">
    <source>
        <dbReference type="SAM" id="SignalP"/>
    </source>
</evidence>
<dbReference type="Proteomes" id="UP000826195">
    <property type="component" value="Unassembled WGS sequence"/>
</dbReference>
<protein>
    <submittedName>
        <fullName evidence="2">Uncharacterized protein</fullName>
    </submittedName>
</protein>
<feature type="signal peptide" evidence="1">
    <location>
        <begin position="1"/>
        <end position="21"/>
    </location>
</feature>
<dbReference type="EMBL" id="JAHXZJ010001864">
    <property type="protein sequence ID" value="KAH0550679.1"/>
    <property type="molecule type" value="Genomic_DNA"/>
</dbReference>
<organism evidence="2 3">
    <name type="scientific">Cotesia glomerata</name>
    <name type="common">Lepidopteran parasitic wasp</name>
    <name type="synonym">Apanteles glomeratus</name>
    <dbReference type="NCBI Taxonomy" id="32391"/>
    <lineage>
        <taxon>Eukaryota</taxon>
        <taxon>Metazoa</taxon>
        <taxon>Ecdysozoa</taxon>
        <taxon>Arthropoda</taxon>
        <taxon>Hexapoda</taxon>
        <taxon>Insecta</taxon>
        <taxon>Pterygota</taxon>
        <taxon>Neoptera</taxon>
        <taxon>Endopterygota</taxon>
        <taxon>Hymenoptera</taxon>
        <taxon>Apocrita</taxon>
        <taxon>Ichneumonoidea</taxon>
        <taxon>Braconidae</taxon>
        <taxon>Microgastrinae</taxon>
        <taxon>Cotesia</taxon>
    </lineage>
</organism>
<evidence type="ECO:0000313" key="2">
    <source>
        <dbReference type="EMBL" id="KAH0550679.1"/>
    </source>
</evidence>
<proteinExistence type="predicted"/>
<reference evidence="2 3" key="1">
    <citation type="journal article" date="2021" name="J. Hered.">
        <title>A chromosome-level genome assembly of the parasitoid wasp, Cotesia glomerata (Hymenoptera: Braconidae).</title>
        <authorList>
            <person name="Pinto B.J."/>
            <person name="Weis J.J."/>
            <person name="Gamble T."/>
            <person name="Ode P.J."/>
            <person name="Paul R."/>
            <person name="Zaspel J.M."/>
        </authorList>
    </citation>
    <scope>NUCLEOTIDE SEQUENCE [LARGE SCALE GENOMIC DNA]</scope>
    <source>
        <strain evidence="2">CgM1</strain>
    </source>
</reference>
<sequence length="72" mass="7923">MSKILLFLFIFGMVTIDLINACIELHGATGTYCCDNKHFGPLIFCTNTWGPGTCEFHYTNNNPFGSCATAQP</sequence>
<name>A0AAV7IFY5_COTGL</name>
<keyword evidence="1" id="KW-0732">Signal</keyword>
<feature type="chain" id="PRO_5043518508" evidence="1">
    <location>
        <begin position="22"/>
        <end position="72"/>
    </location>
</feature>
<evidence type="ECO:0000313" key="3">
    <source>
        <dbReference type="Proteomes" id="UP000826195"/>
    </source>
</evidence>